<organism evidence="2 3">
    <name type="scientific">Pseudolactococcus plantarum</name>
    <dbReference type="NCBI Taxonomy" id="1365"/>
    <lineage>
        <taxon>Bacteria</taxon>
        <taxon>Bacillati</taxon>
        <taxon>Bacillota</taxon>
        <taxon>Bacilli</taxon>
        <taxon>Lactobacillales</taxon>
        <taxon>Streptococcaceae</taxon>
        <taxon>Pseudolactococcus</taxon>
    </lineage>
</organism>
<dbReference type="EMBL" id="JXJX01000011">
    <property type="protein sequence ID" value="PCS05918.1"/>
    <property type="molecule type" value="Genomic_DNA"/>
</dbReference>
<feature type="compositionally biased region" description="Polar residues" evidence="1">
    <location>
        <begin position="146"/>
        <end position="161"/>
    </location>
</feature>
<evidence type="ECO:0000313" key="3">
    <source>
        <dbReference type="Proteomes" id="UP000242246"/>
    </source>
</evidence>
<proteinExistence type="predicted"/>
<evidence type="ECO:0000256" key="1">
    <source>
        <dbReference type="SAM" id="MobiDB-lite"/>
    </source>
</evidence>
<feature type="compositionally biased region" description="Basic and acidic residues" evidence="1">
    <location>
        <begin position="162"/>
        <end position="173"/>
    </location>
</feature>
<protein>
    <submittedName>
        <fullName evidence="2">Uncharacterized protein</fullName>
    </submittedName>
</protein>
<feature type="region of interest" description="Disordered" evidence="1">
    <location>
        <begin position="146"/>
        <end position="191"/>
    </location>
</feature>
<dbReference type="Proteomes" id="UP000242246">
    <property type="component" value="Unassembled WGS sequence"/>
</dbReference>
<name>A0A2A5RXL7_9LACT</name>
<feature type="region of interest" description="Disordered" evidence="1">
    <location>
        <begin position="38"/>
        <end position="57"/>
    </location>
</feature>
<keyword evidence="3" id="KW-1185">Reference proteome</keyword>
<dbReference type="AlphaFoldDB" id="A0A2A5RXL7"/>
<reference evidence="2 3" key="1">
    <citation type="submission" date="2014-12" db="EMBL/GenBank/DDBJ databases">
        <title>Draft genome sequences of 10 type strains of Lactococcus.</title>
        <authorList>
            <person name="Sun Z."/>
            <person name="Zhong Z."/>
            <person name="Liu W."/>
            <person name="Zhang W."/>
            <person name="Zhang H."/>
        </authorList>
    </citation>
    <scope>NUCLEOTIDE SEQUENCE [LARGE SCALE GENOMIC DNA]</scope>
    <source>
        <strain evidence="2 3">DSM 20686</strain>
    </source>
</reference>
<comment type="caution">
    <text evidence="2">The sequence shown here is derived from an EMBL/GenBank/DDBJ whole genome shotgun (WGS) entry which is preliminary data.</text>
</comment>
<accession>A0A2A5RXL7</accession>
<dbReference type="RefSeq" id="WP_068163899.1">
    <property type="nucleotide sequence ID" value="NZ_JXJX01000011.1"/>
</dbReference>
<gene>
    <name evidence="2" type="ORF">RU87_GL000380</name>
</gene>
<dbReference type="STRING" id="1348632.GCA_001591745_01490"/>
<evidence type="ECO:0000313" key="2">
    <source>
        <dbReference type="EMBL" id="PCS05918.1"/>
    </source>
</evidence>
<sequence>MQNPNKRNKIEFPIIADDQVLTPDNRVIMTNQELLTNNPGISTDQRSVHTDTVSQSYSDISEDMSAQDTFETRRQMPTTEGKRPLGKTSRTNLDFNIKRKSTVVEDARKRARENAVQPKPIKAYVSPLERTDSDELGIKGLANKKVANTQHSLGQTNTDLSKTGRDTLSKATDEDYFASKHQQHEQVDTTQ</sequence>
<feature type="compositionally biased region" description="Basic and acidic residues" evidence="1">
    <location>
        <begin position="182"/>
        <end position="191"/>
    </location>
</feature>